<evidence type="ECO:0000313" key="8">
    <source>
        <dbReference type="EMBL" id="GMN73170.1"/>
    </source>
</evidence>
<evidence type="ECO:0000256" key="4">
    <source>
        <dbReference type="ARBA" id="ARBA00022692"/>
    </source>
</evidence>
<dbReference type="GO" id="GO:0016765">
    <property type="term" value="F:transferase activity, transferring alkyl or aryl (other than methyl) groups"/>
    <property type="evidence" value="ECO:0007669"/>
    <property type="project" value="InterPro"/>
</dbReference>
<gene>
    <name evidence="8" type="ORF">TIFTF001_054829</name>
</gene>
<evidence type="ECO:0000256" key="1">
    <source>
        <dbReference type="ARBA" id="ARBA00004508"/>
    </source>
</evidence>
<comment type="caution">
    <text evidence="8">The sequence shown here is derived from an EMBL/GenBank/DDBJ whole genome shotgun (WGS) entry which is preliminary data.</text>
</comment>
<keyword evidence="3" id="KW-0808">Transferase</keyword>
<dbReference type="PANTHER" id="PTHR43009">
    <property type="entry name" value="HOMOGENTISATE SOLANESYLTRANSFERASE, CHLOROPLASTIC"/>
    <property type="match status" value="1"/>
</dbReference>
<organism evidence="8 9">
    <name type="scientific">Ficus carica</name>
    <name type="common">Common fig</name>
    <dbReference type="NCBI Taxonomy" id="3494"/>
    <lineage>
        <taxon>Eukaryota</taxon>
        <taxon>Viridiplantae</taxon>
        <taxon>Streptophyta</taxon>
        <taxon>Embryophyta</taxon>
        <taxon>Tracheophyta</taxon>
        <taxon>Spermatophyta</taxon>
        <taxon>Magnoliopsida</taxon>
        <taxon>eudicotyledons</taxon>
        <taxon>Gunneridae</taxon>
        <taxon>Pentapetalae</taxon>
        <taxon>rosids</taxon>
        <taxon>fabids</taxon>
        <taxon>Rosales</taxon>
        <taxon>Moraceae</taxon>
        <taxon>Ficeae</taxon>
        <taxon>Ficus</taxon>
    </lineage>
</organism>
<dbReference type="Pfam" id="PF01040">
    <property type="entry name" value="UbiA"/>
    <property type="match status" value="1"/>
</dbReference>
<dbReference type="InterPro" id="IPR000537">
    <property type="entry name" value="UbiA_prenyltransferase"/>
</dbReference>
<dbReference type="GO" id="GO:0031969">
    <property type="term" value="C:chloroplast membrane"/>
    <property type="evidence" value="ECO:0007669"/>
    <property type="project" value="UniProtKB-SubCell"/>
</dbReference>
<keyword evidence="4 7" id="KW-0812">Transmembrane</keyword>
<keyword evidence="9" id="KW-1185">Reference proteome</keyword>
<dbReference type="Proteomes" id="UP001187192">
    <property type="component" value="Unassembled WGS sequence"/>
</dbReference>
<feature type="transmembrane region" description="Helical" evidence="7">
    <location>
        <begin position="9"/>
        <end position="26"/>
    </location>
</feature>
<evidence type="ECO:0000256" key="2">
    <source>
        <dbReference type="ARBA" id="ARBA00005985"/>
    </source>
</evidence>
<sequence>MNLLCSPQTIFILAFSTIFFVAISIIKDIPDVEGDMKYNIRTFAARFGGKNVAYFAVGLLLLNYIGAIAAAILLPQAFKRSVMLPGHIVPSLVLLFQ</sequence>
<keyword evidence="5 7" id="KW-1133">Transmembrane helix</keyword>
<feature type="transmembrane region" description="Helical" evidence="7">
    <location>
        <begin position="52"/>
        <end position="74"/>
    </location>
</feature>
<protein>
    <submittedName>
        <fullName evidence="8">Uncharacterized protein</fullName>
    </submittedName>
</protein>
<feature type="non-terminal residue" evidence="8">
    <location>
        <position position="1"/>
    </location>
</feature>
<accession>A0AA88EEK2</accession>
<evidence type="ECO:0000313" key="9">
    <source>
        <dbReference type="Proteomes" id="UP001187192"/>
    </source>
</evidence>
<name>A0AA88EEK2_FICCA</name>
<comment type="similarity">
    <text evidence="2">Belongs to the UbiA prenyltransferase family.</text>
</comment>
<keyword evidence="6 7" id="KW-0472">Membrane</keyword>
<reference evidence="8" key="1">
    <citation type="submission" date="2023-07" db="EMBL/GenBank/DDBJ databases">
        <title>draft genome sequence of fig (Ficus carica).</title>
        <authorList>
            <person name="Takahashi T."/>
            <person name="Nishimura K."/>
        </authorList>
    </citation>
    <scope>NUCLEOTIDE SEQUENCE</scope>
</reference>
<evidence type="ECO:0000256" key="3">
    <source>
        <dbReference type="ARBA" id="ARBA00022679"/>
    </source>
</evidence>
<comment type="subcellular location">
    <subcellularLocation>
        <location evidence="1">Plastid</location>
        <location evidence="1">Chloroplast membrane</location>
        <topology evidence="1">Multi-pass membrane protein</topology>
    </subcellularLocation>
</comment>
<dbReference type="PANTHER" id="PTHR43009:SF10">
    <property type="entry name" value="HOMOGENTISATE SOLANESYLTRANSFERASE, CHLOROPLASTIC"/>
    <property type="match status" value="1"/>
</dbReference>
<evidence type="ECO:0000256" key="7">
    <source>
        <dbReference type="SAM" id="Phobius"/>
    </source>
</evidence>
<evidence type="ECO:0000256" key="6">
    <source>
        <dbReference type="ARBA" id="ARBA00023136"/>
    </source>
</evidence>
<evidence type="ECO:0000256" key="5">
    <source>
        <dbReference type="ARBA" id="ARBA00022989"/>
    </source>
</evidence>
<dbReference type="Gene3D" id="1.20.120.1780">
    <property type="entry name" value="UbiA prenyltransferase"/>
    <property type="match status" value="1"/>
</dbReference>
<dbReference type="AlphaFoldDB" id="A0AA88EEK2"/>
<dbReference type="EMBL" id="BTGU01015751">
    <property type="protein sequence ID" value="GMN73170.1"/>
    <property type="molecule type" value="Genomic_DNA"/>
</dbReference>
<proteinExistence type="inferred from homology"/>